<accession>A0A1I7XHL1</accession>
<dbReference type="PANTHER" id="PTHR33568">
    <property type="entry name" value="DNA POLYMERASE"/>
    <property type="match status" value="1"/>
</dbReference>
<dbReference type="Proteomes" id="UP000095283">
    <property type="component" value="Unplaced"/>
</dbReference>
<reference evidence="2" key="1">
    <citation type="submission" date="2016-11" db="UniProtKB">
        <authorList>
            <consortium name="WormBaseParasite"/>
        </authorList>
    </citation>
    <scope>IDENTIFICATION</scope>
</reference>
<dbReference type="WBParaSite" id="Hba_17177">
    <property type="protein sequence ID" value="Hba_17177"/>
    <property type="gene ID" value="Hba_17177"/>
</dbReference>
<evidence type="ECO:0000313" key="2">
    <source>
        <dbReference type="WBParaSite" id="Hba_17177"/>
    </source>
</evidence>
<sequence>MFLMLGIKTTDRRGLLKLRKDFMDEVGVDPLQYLTIASVCMAIYRNKDMPEDSIGVIKDNSNDTFSGKSIHWLEYLSQQNDQIFIQHAMNLGEKKIKDVFVTNDFNTNEYIAASTTANARMRLYEKLDELGEAIVHLDTDSAVYIDNNKNTVKTGNKLGEWTLEAEFDHWVSTDPKTYSYLDVFIDKVENLIDEDWSEKEL</sequence>
<proteinExistence type="predicted"/>
<dbReference type="SUPFAM" id="SSF56672">
    <property type="entry name" value="DNA/RNA polymerases"/>
    <property type="match status" value="1"/>
</dbReference>
<dbReference type="PANTHER" id="PTHR33568:SF3">
    <property type="entry name" value="DNA-DIRECTED DNA POLYMERASE"/>
    <property type="match status" value="1"/>
</dbReference>
<organism evidence="1 2">
    <name type="scientific">Heterorhabditis bacteriophora</name>
    <name type="common">Entomopathogenic nematode worm</name>
    <dbReference type="NCBI Taxonomy" id="37862"/>
    <lineage>
        <taxon>Eukaryota</taxon>
        <taxon>Metazoa</taxon>
        <taxon>Ecdysozoa</taxon>
        <taxon>Nematoda</taxon>
        <taxon>Chromadorea</taxon>
        <taxon>Rhabditida</taxon>
        <taxon>Rhabditina</taxon>
        <taxon>Rhabditomorpha</taxon>
        <taxon>Strongyloidea</taxon>
        <taxon>Heterorhabditidae</taxon>
        <taxon>Heterorhabditis</taxon>
    </lineage>
</organism>
<keyword evidence="1" id="KW-1185">Reference proteome</keyword>
<name>A0A1I7XHL1_HETBA</name>
<dbReference type="Gene3D" id="3.90.1600.10">
    <property type="entry name" value="Palm domain of DNA polymerase"/>
    <property type="match status" value="1"/>
</dbReference>
<dbReference type="AlphaFoldDB" id="A0A1I7XHL1"/>
<protein>
    <submittedName>
        <fullName evidence="2">DNA-directed DNA polymerase</fullName>
    </submittedName>
</protein>
<dbReference type="InterPro" id="IPR043502">
    <property type="entry name" value="DNA/RNA_pol_sf"/>
</dbReference>
<evidence type="ECO:0000313" key="1">
    <source>
        <dbReference type="Proteomes" id="UP000095283"/>
    </source>
</evidence>
<dbReference type="InterPro" id="IPR023211">
    <property type="entry name" value="DNA_pol_palm_dom_sf"/>
</dbReference>